<evidence type="ECO:0000313" key="2">
    <source>
        <dbReference type="Proteomes" id="UP000694851"/>
    </source>
</evidence>
<dbReference type="GeneID" id="109380954"/>
<dbReference type="Proteomes" id="UP000694851">
    <property type="component" value="Unplaced"/>
</dbReference>
<gene>
    <name evidence="3" type="primary">CUNH10orf131</name>
</gene>
<dbReference type="InterPro" id="IPR041510">
    <property type="entry name" value="DUF5523"/>
</dbReference>
<dbReference type="AlphaFoldDB" id="A0A8B7R3F8"/>
<evidence type="ECO:0000313" key="3">
    <source>
        <dbReference type="RefSeq" id="XP_019494633.1"/>
    </source>
</evidence>
<name>A0A8B7R3F8_HIPAR</name>
<reference evidence="3" key="1">
    <citation type="submission" date="2025-08" db="UniProtKB">
        <authorList>
            <consortium name="RefSeq"/>
        </authorList>
    </citation>
    <scope>IDENTIFICATION</scope>
    <source>
        <tissue evidence="3">Muscle</tissue>
    </source>
</reference>
<dbReference type="KEGG" id="hai:109380954"/>
<protein>
    <submittedName>
        <fullName evidence="3">Uncharacterized protein C10orf131 homolog</fullName>
    </submittedName>
</protein>
<proteinExistence type="predicted"/>
<accession>A0A8B7R3F8</accession>
<keyword evidence="2" id="KW-1185">Reference proteome</keyword>
<evidence type="ECO:0000259" key="1">
    <source>
        <dbReference type="Pfam" id="PF17661"/>
    </source>
</evidence>
<dbReference type="OrthoDB" id="2162143at2759"/>
<feature type="domain" description="DUF5523" evidence="1">
    <location>
        <begin position="12"/>
        <end position="165"/>
    </location>
</feature>
<organism evidence="2 3">
    <name type="scientific">Hipposideros armiger</name>
    <name type="common">Great Himalayan leaf-nosed bat</name>
    <dbReference type="NCBI Taxonomy" id="186990"/>
    <lineage>
        <taxon>Eukaryota</taxon>
        <taxon>Metazoa</taxon>
        <taxon>Chordata</taxon>
        <taxon>Craniata</taxon>
        <taxon>Vertebrata</taxon>
        <taxon>Euteleostomi</taxon>
        <taxon>Mammalia</taxon>
        <taxon>Eutheria</taxon>
        <taxon>Laurasiatheria</taxon>
        <taxon>Chiroptera</taxon>
        <taxon>Yinpterochiroptera</taxon>
        <taxon>Rhinolophoidea</taxon>
        <taxon>Hipposideridae</taxon>
        <taxon>Hipposideros</taxon>
    </lineage>
</organism>
<dbReference type="Pfam" id="PF17661">
    <property type="entry name" value="DUF5523"/>
    <property type="match status" value="1"/>
</dbReference>
<dbReference type="CTD" id="108543812"/>
<sequence>MQMSEDTDNIAVEENVDEHLQKDLNAEENQNRIKTLKGKVREKLKNAKINQSEKCSTHLLIDDKIHQWSKTEVSLDASLSFFTLSGEEGSACSQSSEQRPVDDSYHKHVSLGDNLQNFAEGPDEDCMEEVIFPDLLEIKAAEYEDGQEQIKKQQANIFVPSSSPGSKIRSRKLYWEENGRSKRNVPARSQHCGFAI</sequence>
<dbReference type="RefSeq" id="XP_019494633.1">
    <property type="nucleotide sequence ID" value="XM_019639088.1"/>
</dbReference>